<protein>
    <submittedName>
        <fullName evidence="1">Uncharacterized protein</fullName>
    </submittedName>
</protein>
<reference evidence="2" key="1">
    <citation type="submission" date="2018-09" db="EMBL/GenBank/DDBJ databases">
        <title>Chryseolinea sp. KIS68-18 isolated from soil.</title>
        <authorList>
            <person name="Weon H.-Y."/>
            <person name="Kwon S.-W."/>
            <person name="Lee S.A."/>
        </authorList>
    </citation>
    <scope>NUCLEOTIDE SEQUENCE [LARGE SCALE GENOMIC DNA]</scope>
    <source>
        <strain evidence="2">KIS68-18</strain>
    </source>
</reference>
<organism evidence="1 2">
    <name type="scientific">Chryseolinea soli</name>
    <dbReference type="NCBI Taxonomy" id="2321403"/>
    <lineage>
        <taxon>Bacteria</taxon>
        <taxon>Pseudomonadati</taxon>
        <taxon>Bacteroidota</taxon>
        <taxon>Cytophagia</taxon>
        <taxon>Cytophagales</taxon>
        <taxon>Fulvivirgaceae</taxon>
        <taxon>Chryseolinea</taxon>
    </lineage>
</organism>
<gene>
    <name evidence="1" type="ORF">D4L85_16230</name>
</gene>
<proteinExistence type="predicted"/>
<sequence length="76" mass="8894">MPKLENDEKKVIDRFITDNGIVKLLNSHLKENGLNDFEVEFVKIRRREALICKPHQKKVEVCTKNGICREICFPPD</sequence>
<dbReference type="EMBL" id="CP032382">
    <property type="protein sequence ID" value="AYB32018.1"/>
    <property type="molecule type" value="Genomic_DNA"/>
</dbReference>
<keyword evidence="2" id="KW-1185">Reference proteome</keyword>
<accession>A0A385ST88</accession>
<name>A0A385ST88_9BACT</name>
<evidence type="ECO:0000313" key="1">
    <source>
        <dbReference type="EMBL" id="AYB32018.1"/>
    </source>
</evidence>
<dbReference type="AlphaFoldDB" id="A0A385ST88"/>
<dbReference type="KEGG" id="chk:D4L85_16230"/>
<evidence type="ECO:0000313" key="2">
    <source>
        <dbReference type="Proteomes" id="UP000266183"/>
    </source>
</evidence>
<dbReference type="Proteomes" id="UP000266183">
    <property type="component" value="Chromosome"/>
</dbReference>